<dbReference type="PANTHER" id="PTHR46696:SF4">
    <property type="entry name" value="BIOTIN BIOSYNTHESIS CYTOCHROME P450"/>
    <property type="match status" value="1"/>
</dbReference>
<dbReference type="AlphaFoldDB" id="A0A7T7KUU8"/>
<comment type="similarity">
    <text evidence="1 2">Belongs to the cytochrome P450 family.</text>
</comment>
<dbReference type="GO" id="GO:0005506">
    <property type="term" value="F:iron ion binding"/>
    <property type="evidence" value="ECO:0007669"/>
    <property type="project" value="InterPro"/>
</dbReference>
<gene>
    <name evidence="4" type="ORF">JEQ17_03355</name>
</gene>
<keyword evidence="5" id="KW-1185">Reference proteome</keyword>
<dbReference type="Proteomes" id="UP000595636">
    <property type="component" value="Chromosome"/>
</dbReference>
<keyword evidence="2" id="KW-0479">Metal-binding</keyword>
<keyword evidence="2" id="KW-0503">Monooxygenase</keyword>
<dbReference type="RefSeq" id="WP_200393765.1">
    <property type="nucleotide sequence ID" value="NZ_CP066831.1"/>
</dbReference>
<dbReference type="InterPro" id="IPR036396">
    <property type="entry name" value="Cyt_P450_sf"/>
</dbReference>
<keyword evidence="2" id="KW-0349">Heme</keyword>
<evidence type="ECO:0000256" key="2">
    <source>
        <dbReference type="RuleBase" id="RU000461"/>
    </source>
</evidence>
<evidence type="ECO:0000256" key="1">
    <source>
        <dbReference type="ARBA" id="ARBA00010617"/>
    </source>
</evidence>
<feature type="region of interest" description="Disordered" evidence="3">
    <location>
        <begin position="85"/>
        <end position="105"/>
    </location>
</feature>
<dbReference type="PRINTS" id="PR00359">
    <property type="entry name" value="BP450"/>
</dbReference>
<dbReference type="EMBL" id="CP066831">
    <property type="protein sequence ID" value="QQM38599.1"/>
    <property type="molecule type" value="Genomic_DNA"/>
</dbReference>
<reference evidence="4 5" key="1">
    <citation type="submission" date="2020-12" db="EMBL/GenBank/DDBJ databases">
        <title>A novel species.</title>
        <authorList>
            <person name="Li K."/>
        </authorList>
    </citation>
    <scope>NUCLEOTIDE SEQUENCE [LARGE SCALE GENOMIC DNA]</scope>
    <source>
        <strain evidence="4 5">ZYC-3</strain>
    </source>
</reference>
<keyword evidence="2" id="KW-0408">Iron</keyword>
<evidence type="ECO:0000313" key="5">
    <source>
        <dbReference type="Proteomes" id="UP000595636"/>
    </source>
</evidence>
<evidence type="ECO:0000256" key="3">
    <source>
        <dbReference type="SAM" id="MobiDB-lite"/>
    </source>
</evidence>
<dbReference type="SUPFAM" id="SSF48264">
    <property type="entry name" value="Cytochrome P450"/>
    <property type="match status" value="1"/>
</dbReference>
<proteinExistence type="inferred from homology"/>
<dbReference type="GO" id="GO:0008395">
    <property type="term" value="F:steroid hydroxylase activity"/>
    <property type="evidence" value="ECO:0007669"/>
    <property type="project" value="TreeGrafter"/>
</dbReference>
<dbReference type="KEGG" id="slf:JEQ17_03355"/>
<accession>A0A7T7KUU8</accession>
<protein>
    <submittedName>
        <fullName evidence="4">Cytochrome P450</fullName>
    </submittedName>
</protein>
<dbReference type="GO" id="GO:0006707">
    <property type="term" value="P:cholesterol catabolic process"/>
    <property type="evidence" value="ECO:0007669"/>
    <property type="project" value="TreeGrafter"/>
</dbReference>
<dbReference type="PROSITE" id="PS00086">
    <property type="entry name" value="CYTOCHROME_P450"/>
    <property type="match status" value="1"/>
</dbReference>
<evidence type="ECO:0000313" key="4">
    <source>
        <dbReference type="EMBL" id="QQM38599.1"/>
    </source>
</evidence>
<dbReference type="InterPro" id="IPR001128">
    <property type="entry name" value="Cyt_P450"/>
</dbReference>
<keyword evidence="2" id="KW-0560">Oxidoreductase</keyword>
<dbReference type="InterPro" id="IPR017972">
    <property type="entry name" value="Cyt_P450_CS"/>
</dbReference>
<dbReference type="Gene3D" id="1.10.630.10">
    <property type="entry name" value="Cytochrome P450"/>
    <property type="match status" value="1"/>
</dbReference>
<dbReference type="InterPro" id="IPR002397">
    <property type="entry name" value="Cyt_P450_B"/>
</dbReference>
<dbReference type="GO" id="GO:0020037">
    <property type="term" value="F:heme binding"/>
    <property type="evidence" value="ECO:0007669"/>
    <property type="project" value="InterPro"/>
</dbReference>
<name>A0A7T7KUU8_9ACTN</name>
<organism evidence="4 5">
    <name type="scientific">Streptomyces liliifuscus</name>
    <dbReference type="NCBI Taxonomy" id="2797636"/>
    <lineage>
        <taxon>Bacteria</taxon>
        <taxon>Bacillati</taxon>
        <taxon>Actinomycetota</taxon>
        <taxon>Actinomycetes</taxon>
        <taxon>Kitasatosporales</taxon>
        <taxon>Streptomycetaceae</taxon>
        <taxon>Streptomyces</taxon>
    </lineage>
</organism>
<dbReference type="Pfam" id="PF00067">
    <property type="entry name" value="p450"/>
    <property type="match status" value="1"/>
</dbReference>
<sequence length="431" mass="47426">MRLTHPTGDEAIDLDEVDLVGPVLHAEGDPHAIWLAMRTHDPVHWQQLRPDLGFWSATAYDDVARVLRDHTAFTSEHGTLLNLLGRKDPAGGKQLPATDPPRHTRMRSPIQRALNGRAVEGHRGVIRDEVRRLFTGVVDGEPFDFAALTDQLPMAVIGTLMGLDRDDWSHLTFLTTQAVAPDDPEFVRPEGAQATLHRAHRELFACLQDAIAKRQGGGTGDLIDVLSTMEFEDGAGPLTAGEIVSNCYSLLLGANVTTPHVPNAALAELTVTGTYADWADHPELLGSGIEEALRWSSPTSHFIRYATHDVQLGKVTVRAGEAVAAWIGSANRDASVFPDPYTFDIRRNAQRHLAFGVGPHFCLGHALVRITLEEFFQELFAQFEHFEPAGEPEHLHSNFIAGIKHLPLVATRRKGDNWRGRRDGGIEGVSR</sequence>
<dbReference type="GO" id="GO:0036199">
    <property type="term" value="F:cholest-4-en-3-one 26-monooxygenase activity"/>
    <property type="evidence" value="ECO:0007669"/>
    <property type="project" value="TreeGrafter"/>
</dbReference>
<dbReference type="PANTHER" id="PTHR46696">
    <property type="entry name" value="P450, PUTATIVE (EUROFUNG)-RELATED"/>
    <property type="match status" value="1"/>
</dbReference>